<evidence type="ECO:0000313" key="5">
    <source>
        <dbReference type="EMBL" id="KRY86118.1"/>
    </source>
</evidence>
<gene>
    <name evidence="4" type="primary">CCDC51</name>
    <name evidence="4" type="ORF">T4A_4756</name>
    <name evidence="5" type="ORF">T4D_7005</name>
</gene>
<name>A0A0V1DWW2_TRIPS</name>
<dbReference type="EMBL" id="JYDR01000193">
    <property type="protein sequence ID" value="KRY65816.1"/>
    <property type="molecule type" value="Genomic_DNA"/>
</dbReference>
<keyword evidence="3" id="KW-0472">Membrane</keyword>
<dbReference type="Proteomes" id="UP000054995">
    <property type="component" value="Unassembled WGS sequence"/>
</dbReference>
<evidence type="ECO:0000313" key="4">
    <source>
        <dbReference type="EMBL" id="KRY65816.1"/>
    </source>
</evidence>
<dbReference type="OrthoDB" id="6243211at2759"/>
<dbReference type="PANTHER" id="PTHR28624:SF1">
    <property type="entry name" value="MITOCHONDRIAL POTASSIUM CHANNEL"/>
    <property type="match status" value="1"/>
</dbReference>
<evidence type="ECO:0000256" key="3">
    <source>
        <dbReference type="SAM" id="Phobius"/>
    </source>
</evidence>
<dbReference type="AlphaFoldDB" id="A0A0V1DWW2"/>
<feature type="region of interest" description="Disordered" evidence="2">
    <location>
        <begin position="1"/>
        <end position="22"/>
    </location>
</feature>
<accession>A0A0V1DWW2</accession>
<feature type="transmembrane region" description="Helical" evidence="3">
    <location>
        <begin position="308"/>
        <end position="326"/>
    </location>
</feature>
<dbReference type="EMBL" id="JYDT01000077">
    <property type="protein sequence ID" value="KRY86118.1"/>
    <property type="molecule type" value="Genomic_DNA"/>
</dbReference>
<evidence type="ECO:0000256" key="2">
    <source>
        <dbReference type="SAM" id="MobiDB-lite"/>
    </source>
</evidence>
<evidence type="ECO:0000313" key="7">
    <source>
        <dbReference type="Proteomes" id="UP000054995"/>
    </source>
</evidence>
<keyword evidence="7" id="KW-1185">Reference proteome</keyword>
<reference evidence="6 7" key="1">
    <citation type="submission" date="2015-01" db="EMBL/GenBank/DDBJ databases">
        <title>Evolution of Trichinella species and genotypes.</title>
        <authorList>
            <person name="Korhonen P.K."/>
            <person name="Edoardo P."/>
            <person name="Giuseppe L.R."/>
            <person name="Gasser R.B."/>
        </authorList>
    </citation>
    <scope>NUCLEOTIDE SEQUENCE [LARGE SCALE GENOMIC DNA]</scope>
    <source>
        <strain evidence="4">ISS13</strain>
        <strain evidence="5">ISS470</strain>
    </source>
</reference>
<keyword evidence="3" id="KW-1133">Transmembrane helix</keyword>
<keyword evidence="3" id="KW-0812">Transmembrane</keyword>
<dbReference type="Proteomes" id="UP000054632">
    <property type="component" value="Unassembled WGS sequence"/>
</dbReference>
<dbReference type="InterPro" id="IPR037660">
    <property type="entry name" value="CCDC51"/>
</dbReference>
<organism evidence="4 6">
    <name type="scientific">Trichinella pseudospiralis</name>
    <name type="common">Parasitic roundworm</name>
    <dbReference type="NCBI Taxonomy" id="6337"/>
    <lineage>
        <taxon>Eukaryota</taxon>
        <taxon>Metazoa</taxon>
        <taxon>Ecdysozoa</taxon>
        <taxon>Nematoda</taxon>
        <taxon>Enoplea</taxon>
        <taxon>Dorylaimia</taxon>
        <taxon>Trichinellida</taxon>
        <taxon>Trichinellidae</taxon>
        <taxon>Trichinella</taxon>
    </lineage>
</organism>
<feature type="coiled-coil region" evidence="1">
    <location>
        <begin position="64"/>
        <end position="112"/>
    </location>
</feature>
<dbReference type="PANTHER" id="PTHR28624">
    <property type="entry name" value="COILED-COIL DOMAIN-CONTAINING PROTEIN 51"/>
    <property type="match status" value="1"/>
</dbReference>
<comment type="caution">
    <text evidence="4">The sequence shown here is derived from an EMBL/GenBank/DDBJ whole genome shotgun (WGS) entry which is preliminary data.</text>
</comment>
<proteinExistence type="predicted"/>
<keyword evidence="1" id="KW-0175">Coiled coil</keyword>
<feature type="compositionally biased region" description="Basic and acidic residues" evidence="2">
    <location>
        <begin position="11"/>
        <end position="22"/>
    </location>
</feature>
<sequence>MRMGRTAYKRSANEKNWDKTGTDKSANLRRMLKTTVTKRAFTILYTKLESVIQQYENFIGLTEVRSAQQKVLEAEKVFIEMQKERRENQMRIHELQEKRKQLQLTLEKTSRADDRYLQLLTDEHTFLKQEKQLLDQFHVIEANEREAFSLLSARLRESHEKERQKSERTKYWSIIGSAFGALIGIVGTTVNNKRRMAELKRIITTSSNDSSEIQQQLLAELRAYLALAQTNTAKGSAVMTKMSACAVDEIRDLISTKIQTQIESLSEKVKQIRNLILENFLKDKSTASKIGNDDSEFSQMLENNKRSIAVGILCLCSVLVFVVYYLNDR</sequence>
<protein>
    <submittedName>
        <fullName evidence="4">Coiled-coil domain-containing protein 51</fullName>
    </submittedName>
</protein>
<evidence type="ECO:0000256" key="1">
    <source>
        <dbReference type="SAM" id="Coils"/>
    </source>
</evidence>
<feature type="transmembrane region" description="Helical" evidence="3">
    <location>
        <begin position="171"/>
        <end position="191"/>
    </location>
</feature>
<evidence type="ECO:0000313" key="6">
    <source>
        <dbReference type="Proteomes" id="UP000054632"/>
    </source>
</evidence>